<feature type="transmembrane region" description="Helical" evidence="1">
    <location>
        <begin position="68"/>
        <end position="89"/>
    </location>
</feature>
<gene>
    <name evidence="2" type="ORF">GGD90_003003</name>
</gene>
<keyword evidence="1" id="KW-0812">Transmembrane</keyword>
<feature type="transmembrane region" description="Helical" evidence="1">
    <location>
        <begin position="35"/>
        <end position="56"/>
    </location>
</feature>
<dbReference type="AlphaFoldDB" id="A0A840G2Q4"/>
<dbReference type="Proteomes" id="UP000587070">
    <property type="component" value="Unassembled WGS sequence"/>
</dbReference>
<keyword evidence="1" id="KW-0472">Membrane</keyword>
<keyword evidence="3" id="KW-1185">Reference proteome</keyword>
<keyword evidence="1" id="KW-1133">Transmembrane helix</keyword>
<sequence length="124" mass="12839">MPTVLLIVIALLASSVALGMFLGWRYLRHLPAKPVLIGVHILLGLAGLKWMVIDLLWRTPEGTALHSVGYAAALLLAAALLSGLLAPVLAGPQPAARGGPVAQVLHAGVGLAGFALFIVWAINL</sequence>
<accession>A0A840G2Q4</accession>
<proteinExistence type="predicted"/>
<evidence type="ECO:0000313" key="2">
    <source>
        <dbReference type="EMBL" id="MBB4248604.1"/>
    </source>
</evidence>
<evidence type="ECO:0000313" key="3">
    <source>
        <dbReference type="Proteomes" id="UP000587070"/>
    </source>
</evidence>
<evidence type="ECO:0000256" key="1">
    <source>
        <dbReference type="SAM" id="Phobius"/>
    </source>
</evidence>
<reference evidence="2 3" key="1">
    <citation type="submission" date="2020-08" db="EMBL/GenBank/DDBJ databases">
        <title>Genome sequencing of Purple Non-Sulfur Bacteria from various extreme environments.</title>
        <authorList>
            <person name="Mayer M."/>
        </authorList>
    </citation>
    <scope>NUCLEOTIDE SEQUENCE [LARGE SCALE GENOMIC DNA]</scope>
    <source>
        <strain evidence="2 3">2761</strain>
    </source>
</reference>
<dbReference type="EMBL" id="JACIGE010000012">
    <property type="protein sequence ID" value="MBB4248604.1"/>
    <property type="molecule type" value="Genomic_DNA"/>
</dbReference>
<comment type="caution">
    <text evidence="2">The sequence shown here is derived from an EMBL/GenBank/DDBJ whole genome shotgun (WGS) entry which is preliminary data.</text>
</comment>
<organism evidence="2 3">
    <name type="scientific">Rhodocyclus tenuis</name>
    <name type="common">Rhodospirillum tenue</name>
    <dbReference type="NCBI Taxonomy" id="1066"/>
    <lineage>
        <taxon>Bacteria</taxon>
        <taxon>Pseudomonadati</taxon>
        <taxon>Pseudomonadota</taxon>
        <taxon>Betaproteobacteria</taxon>
        <taxon>Rhodocyclales</taxon>
        <taxon>Rhodocyclaceae</taxon>
        <taxon>Rhodocyclus</taxon>
    </lineage>
</organism>
<name>A0A840G2Q4_RHOTE</name>
<dbReference type="RefSeq" id="WP_153114770.1">
    <property type="nucleotide sequence ID" value="NZ_JACIGE010000012.1"/>
</dbReference>
<feature type="transmembrane region" description="Helical" evidence="1">
    <location>
        <begin position="101"/>
        <end position="122"/>
    </location>
</feature>
<protein>
    <submittedName>
        <fullName evidence="2">Uncharacterized protein</fullName>
    </submittedName>
</protein>